<dbReference type="SMART" id="SM00567">
    <property type="entry name" value="EZ_HEAT"/>
    <property type="match status" value="3"/>
</dbReference>
<dbReference type="AlphaFoldDB" id="D3PDJ6"/>
<name>D3PDJ6_DEFDS</name>
<dbReference type="InterPro" id="IPR004155">
    <property type="entry name" value="PBS_lyase_HEAT"/>
</dbReference>
<dbReference type="eggNOG" id="COG1413">
    <property type="taxonomic scope" value="Bacteria"/>
</dbReference>
<protein>
    <recommendedName>
        <fullName evidence="3">HEAT repeat domain-containing protein</fullName>
    </recommendedName>
</protein>
<reference evidence="1 2" key="1">
    <citation type="journal article" date="2010" name="DNA Res.">
        <title>Bacterial lifestyle in a deep-sea hydrothermal vent chimney revealed by the genome sequence of the thermophilic bacterium Deferribacter desulfuricans SSM1.</title>
        <authorList>
            <person name="Takaki Y."/>
            <person name="Shimamura S."/>
            <person name="Nakagawa S."/>
            <person name="Fukuhara Y."/>
            <person name="Horikawa H."/>
            <person name="Ankai A."/>
            <person name="Harada T."/>
            <person name="Hosoyama A."/>
            <person name="Oguchi A."/>
            <person name="Fukui S."/>
            <person name="Fujita N."/>
            <person name="Takami H."/>
            <person name="Takai K."/>
        </authorList>
    </citation>
    <scope>NUCLEOTIDE SEQUENCE [LARGE SCALE GENOMIC DNA]</scope>
    <source>
        <strain evidence="2">DSM 14783 / JCM 11476 / NBRC 101012 / SSM1</strain>
    </source>
</reference>
<evidence type="ECO:0008006" key="3">
    <source>
        <dbReference type="Google" id="ProtNLM"/>
    </source>
</evidence>
<dbReference type="KEGG" id="ddf:DEFDS_1201"/>
<organism evidence="1 2">
    <name type="scientific">Deferribacter desulfuricans (strain DSM 14783 / JCM 11476 / NBRC 101012 / SSM1)</name>
    <dbReference type="NCBI Taxonomy" id="639282"/>
    <lineage>
        <taxon>Bacteria</taxon>
        <taxon>Pseudomonadati</taxon>
        <taxon>Deferribacterota</taxon>
        <taxon>Deferribacteres</taxon>
        <taxon>Deferribacterales</taxon>
        <taxon>Deferribacteraceae</taxon>
        <taxon>Deferribacter</taxon>
    </lineage>
</organism>
<dbReference type="HOGENOM" id="CLU_768878_0_0_0"/>
<gene>
    <name evidence="1" type="ordered locus">DEFDS_1201</name>
</gene>
<dbReference type="Gene3D" id="1.25.10.10">
    <property type="entry name" value="Leucine-rich Repeat Variant"/>
    <property type="match status" value="1"/>
</dbReference>
<evidence type="ECO:0000313" key="2">
    <source>
        <dbReference type="Proteomes" id="UP000001520"/>
    </source>
</evidence>
<evidence type="ECO:0000313" key="1">
    <source>
        <dbReference type="EMBL" id="BAI80669.1"/>
    </source>
</evidence>
<dbReference type="STRING" id="639282.DEFDS_1201"/>
<accession>D3PDJ6</accession>
<dbReference type="Proteomes" id="UP000001520">
    <property type="component" value="Chromosome"/>
</dbReference>
<dbReference type="Pfam" id="PF13646">
    <property type="entry name" value="HEAT_2"/>
    <property type="match status" value="1"/>
</dbReference>
<proteinExistence type="predicted"/>
<dbReference type="InterPro" id="IPR011989">
    <property type="entry name" value="ARM-like"/>
</dbReference>
<keyword evidence="2" id="KW-1185">Reference proteome</keyword>
<dbReference type="GO" id="GO:0016491">
    <property type="term" value="F:oxidoreductase activity"/>
    <property type="evidence" value="ECO:0007669"/>
    <property type="project" value="TreeGrafter"/>
</dbReference>
<dbReference type="EMBL" id="AP011529">
    <property type="protein sequence ID" value="BAI80669.1"/>
    <property type="molecule type" value="Genomic_DNA"/>
</dbReference>
<dbReference type="SUPFAM" id="SSF48371">
    <property type="entry name" value="ARM repeat"/>
    <property type="match status" value="1"/>
</dbReference>
<dbReference type="PANTHER" id="PTHR12697">
    <property type="entry name" value="PBS LYASE HEAT-LIKE PROTEIN"/>
    <property type="match status" value="1"/>
</dbReference>
<dbReference type="PANTHER" id="PTHR12697:SF5">
    <property type="entry name" value="DEOXYHYPUSINE HYDROXYLASE"/>
    <property type="match status" value="1"/>
</dbReference>
<sequence>MGGYMDSNDIKKYLKSKDEEEKLFALNDIMSQSLSEFIPDIIDLIENDESQIVRETAVDVLKNIDISSYYDNISKMFESPDAYVRNAAIEIFGAKGEEVVPYLTSIMDHKNKEVRKLILDSLVATGSEYAYPALEAALNDPAPNVKITAVEYIGALQYTKGKEKIMEILLQADEPMLQIACLETLSIIGDKEVLNQILNYFDVEKGNIENFYKPFIFKMIGYYGDCCYLEILLKYLNYKNLSFIKEILSALNKLMARCKIKSLEKEVISFLKKIVTSDSNDIETKIETITILSLIDFDGKEELFESLCDSNETELLSIVFDTYFKINKDKAINILNKKIKVSTGEVKEALINIKEELIGE</sequence>
<dbReference type="InterPro" id="IPR016024">
    <property type="entry name" value="ARM-type_fold"/>
</dbReference>